<comment type="caution">
    <text evidence="1">The sequence shown here is derived from an EMBL/GenBank/DDBJ whole genome shotgun (WGS) entry which is preliminary data.</text>
</comment>
<evidence type="ECO:0000313" key="2">
    <source>
        <dbReference type="Proteomes" id="UP001166251"/>
    </source>
</evidence>
<dbReference type="Proteomes" id="UP001166251">
    <property type="component" value="Unassembled WGS sequence"/>
</dbReference>
<gene>
    <name evidence="1" type="ORF">K0504_06365</name>
</gene>
<organism evidence="1 2">
    <name type="scientific">Neiella holothuriorum</name>
    <dbReference type="NCBI Taxonomy" id="2870530"/>
    <lineage>
        <taxon>Bacteria</taxon>
        <taxon>Pseudomonadati</taxon>
        <taxon>Pseudomonadota</taxon>
        <taxon>Gammaproteobacteria</taxon>
        <taxon>Alteromonadales</taxon>
        <taxon>Echinimonadaceae</taxon>
        <taxon>Neiella</taxon>
    </lineage>
</organism>
<evidence type="ECO:0000313" key="1">
    <source>
        <dbReference type="EMBL" id="MBW8190657.1"/>
    </source>
</evidence>
<name>A0ABS7EG22_9GAMM</name>
<reference evidence="1" key="1">
    <citation type="submission" date="2021-07" db="EMBL/GenBank/DDBJ databases">
        <title>Neiella marina sp. nov., isolated from the intestinal content of sea cucumber Apostichopus japonicus.</title>
        <authorList>
            <person name="Bai X."/>
        </authorList>
    </citation>
    <scope>NUCLEOTIDE SEQUENCE</scope>
    <source>
        <strain evidence="1">126</strain>
    </source>
</reference>
<accession>A0ABS7EG22</accession>
<dbReference type="RefSeq" id="WP_220103343.1">
    <property type="nucleotide sequence ID" value="NZ_JAHZSS010000005.1"/>
</dbReference>
<protein>
    <submittedName>
        <fullName evidence="1">Uncharacterized protein</fullName>
    </submittedName>
</protein>
<proteinExistence type="predicted"/>
<sequence length="288" mass="32305">MHQEERKKLEGEFSEQLQQESYKAGDGAVQASMLADLAAGQAGSSEGDVVFIAAWLASIAIALTSRPDKPEQFDVISEAWLPETFKGKKIDSVADANLALFEHTKDKIHAIAVSFGYDLKCLHGCKGRHQLYQLVQKAGVVAPREYTYVPERFTIRFYASPLRPVFYDAPINEIVGERVKYRTGLGNTYVIDMVAEYPINEHGEPELVGASDEHPFIKVPKGGRNIMSTRFGRELSRILFDRYALFGANWVRPRQLVYDGKIYTFDGVSVDARIDSYVSERTLLTVTD</sequence>
<dbReference type="EMBL" id="JAHZSS010000005">
    <property type="protein sequence ID" value="MBW8190657.1"/>
    <property type="molecule type" value="Genomic_DNA"/>
</dbReference>
<keyword evidence="2" id="KW-1185">Reference proteome</keyword>